<feature type="domain" description="PDZ" evidence="5">
    <location>
        <begin position="268"/>
        <end position="362"/>
    </location>
</feature>
<evidence type="ECO:0000259" key="5">
    <source>
        <dbReference type="PROSITE" id="PS50106"/>
    </source>
</evidence>
<dbReference type="GO" id="GO:0004252">
    <property type="term" value="F:serine-type endopeptidase activity"/>
    <property type="evidence" value="ECO:0007669"/>
    <property type="project" value="InterPro"/>
</dbReference>
<gene>
    <name evidence="6" type="ORF">KJ970_06700</name>
</gene>
<dbReference type="SUPFAM" id="SSF50156">
    <property type="entry name" value="PDZ domain-like"/>
    <property type="match status" value="1"/>
</dbReference>
<dbReference type="AlphaFoldDB" id="A0A948RW51"/>
<evidence type="ECO:0000256" key="2">
    <source>
        <dbReference type="ARBA" id="ARBA00022670"/>
    </source>
</evidence>
<dbReference type="Gene3D" id="2.40.10.10">
    <property type="entry name" value="Trypsin-like serine proteases"/>
    <property type="match status" value="2"/>
</dbReference>
<keyword evidence="3" id="KW-0378">Hydrolase</keyword>
<evidence type="ECO:0000313" key="7">
    <source>
        <dbReference type="Proteomes" id="UP000777784"/>
    </source>
</evidence>
<dbReference type="PANTHER" id="PTHR43343">
    <property type="entry name" value="PEPTIDASE S12"/>
    <property type="match status" value="1"/>
</dbReference>
<evidence type="ECO:0000256" key="4">
    <source>
        <dbReference type="SAM" id="MobiDB-lite"/>
    </source>
</evidence>
<dbReference type="PROSITE" id="PS50106">
    <property type="entry name" value="PDZ"/>
    <property type="match status" value="1"/>
</dbReference>
<dbReference type="SMART" id="SM00228">
    <property type="entry name" value="PDZ"/>
    <property type="match status" value="1"/>
</dbReference>
<name>A0A948RW51_UNCEI</name>
<keyword evidence="2 6" id="KW-0645">Protease</keyword>
<evidence type="ECO:0000313" key="6">
    <source>
        <dbReference type="EMBL" id="MBU2690602.1"/>
    </source>
</evidence>
<dbReference type="Proteomes" id="UP000777784">
    <property type="component" value="Unassembled WGS sequence"/>
</dbReference>
<reference evidence="6" key="1">
    <citation type="submission" date="2021-05" db="EMBL/GenBank/DDBJ databases">
        <title>Energy efficiency and biological interactions define the core microbiome of deep oligotrophic groundwater.</title>
        <authorList>
            <person name="Mehrshad M."/>
            <person name="Lopez-Fernandez M."/>
            <person name="Bell E."/>
            <person name="Bernier-Latmani R."/>
            <person name="Bertilsson S."/>
            <person name="Dopson M."/>
        </authorList>
    </citation>
    <scope>NUCLEOTIDE SEQUENCE</scope>
    <source>
        <strain evidence="6">Modern_marine.mb.64</strain>
    </source>
</reference>
<sequence length="435" mass="47327">MIRSHSKTRDPILVTRGFLVLLLGLLSLISSPAPLRAAGELGSTLDKMLEEMQPSVVAVEAHRPLFSSNAQDLRNRRLPGDFSHKLFVSSGVLIAGGHYIVTTASGVELGDSIVIRFHTGERIAARLHYEDRRMNVALIELDEVVSGVRSLPIREIPDSLSARGDWVAALGYSSGNPEPVLTIGQFFGRSYTRDGATTRAVLRTTVPIFPGSSGGLLVDADGNWIGLLSGSCYRPGAVHDCPNDITLGSGPQVALAIPVRDVLAAAERLEVEGRSSRAFLGVRISTEAESSGAAREDSAEGYKGLTIFAILEESPAAQAGLLAGDIILSIEGMPVNNMETLRDLVSQRESGMTMNLKIQREGRSFDRTVQLGDRRIYDLFAETREREMFQERQIQTQIRQLEQLLQRLRSSPYAQTKSVEPAPVVGRGETGRRSP</sequence>
<dbReference type="InterPro" id="IPR009003">
    <property type="entry name" value="Peptidase_S1_PA"/>
</dbReference>
<accession>A0A948RW51</accession>
<organism evidence="6 7">
    <name type="scientific">Eiseniibacteriota bacterium</name>
    <dbReference type="NCBI Taxonomy" id="2212470"/>
    <lineage>
        <taxon>Bacteria</taxon>
        <taxon>Candidatus Eiseniibacteriota</taxon>
    </lineage>
</organism>
<dbReference type="InterPro" id="IPR043504">
    <property type="entry name" value="Peptidase_S1_PA_chymotrypsin"/>
</dbReference>
<protein>
    <submittedName>
        <fullName evidence="6">S1C family serine protease</fullName>
    </submittedName>
</protein>
<dbReference type="Gene3D" id="2.30.42.10">
    <property type="match status" value="1"/>
</dbReference>
<dbReference type="SUPFAM" id="SSF50494">
    <property type="entry name" value="Trypsin-like serine proteases"/>
    <property type="match status" value="1"/>
</dbReference>
<evidence type="ECO:0000256" key="1">
    <source>
        <dbReference type="ARBA" id="ARBA00010541"/>
    </source>
</evidence>
<dbReference type="InterPro" id="IPR001940">
    <property type="entry name" value="Peptidase_S1C"/>
</dbReference>
<dbReference type="Pfam" id="PF13180">
    <property type="entry name" value="PDZ_2"/>
    <property type="match status" value="1"/>
</dbReference>
<dbReference type="InterPro" id="IPR036034">
    <property type="entry name" value="PDZ_sf"/>
</dbReference>
<dbReference type="InterPro" id="IPR001478">
    <property type="entry name" value="PDZ"/>
</dbReference>
<comment type="caution">
    <text evidence="6">The sequence shown here is derived from an EMBL/GenBank/DDBJ whole genome shotgun (WGS) entry which is preliminary data.</text>
</comment>
<feature type="region of interest" description="Disordered" evidence="4">
    <location>
        <begin position="412"/>
        <end position="435"/>
    </location>
</feature>
<dbReference type="PRINTS" id="PR00834">
    <property type="entry name" value="PROTEASES2C"/>
</dbReference>
<dbReference type="GO" id="GO:0006508">
    <property type="term" value="P:proteolysis"/>
    <property type="evidence" value="ECO:0007669"/>
    <property type="project" value="UniProtKB-KW"/>
</dbReference>
<dbReference type="Pfam" id="PF13365">
    <property type="entry name" value="Trypsin_2"/>
    <property type="match status" value="1"/>
</dbReference>
<proteinExistence type="inferred from homology"/>
<evidence type="ECO:0000256" key="3">
    <source>
        <dbReference type="ARBA" id="ARBA00022801"/>
    </source>
</evidence>
<dbReference type="PANTHER" id="PTHR43343:SF3">
    <property type="entry name" value="PROTEASE DO-LIKE 8, CHLOROPLASTIC"/>
    <property type="match status" value="1"/>
</dbReference>
<dbReference type="InterPro" id="IPR051201">
    <property type="entry name" value="Chloro_Bact_Ser_Proteases"/>
</dbReference>
<dbReference type="EMBL" id="JAHJDP010000032">
    <property type="protein sequence ID" value="MBU2690602.1"/>
    <property type="molecule type" value="Genomic_DNA"/>
</dbReference>
<comment type="similarity">
    <text evidence="1">Belongs to the peptidase S1C family.</text>
</comment>